<sequence length="439" mass="49670">MELDEILKLIEEKGIEYIRYLYIDNDGVVRGKMGNAKNAKSDLVSGVTYVSCMQSAFGALDLLTPNSIYGCVGELKHIPDLNTFRIVPYAEKTAMVIGDFYTRDMKIFEADPRPILKQKLSELDFEIKSAFETEFYLFDSNSKPYDDALCFATPAMNASNEFAIRVKEYLEMQDVFVEHFYPEYGPGQYEIAVKPACGITSADNQIILRETVRGVAQGLGLTASFMPKPSNELPGSGVHIHISLWKDGENLFADGSDLSDLAYHFIGGILKHMKALLAFTASTVNSYKRLLPHNWASAYACYGFENREAAIRIPLPIHKKEKETLHLEIKPVDGCNNPYLVLGSIIAAGVDGIKNKIDPGDPVDKDPADMSEAERDRYGVERFPQNLGEAIAELEKDRMFEEFWGRTLYEEYLKTKKFEWEAFCQHVTDWEINKYLKAF</sequence>
<reference evidence="7 8" key="1">
    <citation type="journal article" date="2013" name="Genome Announc.">
        <title>Complete Genome Sequence of the Thermophilic and Facultatively Chemolithoautotrophic Sulfate Reducer Archaeoglobus sulfaticallidus Strain PM70-1T.</title>
        <authorList>
            <person name="Stokke R."/>
            <person name="Hocking W.P."/>
            <person name="Steinsbu B.O."/>
            <person name="Steen I.H."/>
        </authorList>
    </citation>
    <scope>NUCLEOTIDE SEQUENCE [LARGE SCALE GENOMIC DNA]</scope>
    <source>
        <strain evidence="7">PM70-1</strain>
    </source>
</reference>
<dbReference type="InterPro" id="IPR008147">
    <property type="entry name" value="Gln_synt_N"/>
</dbReference>
<dbReference type="KEGG" id="ast:Asulf_00184"/>
<organism evidence="7 8">
    <name type="scientific">Archaeoglobus sulfaticallidus PM70-1</name>
    <dbReference type="NCBI Taxonomy" id="387631"/>
    <lineage>
        <taxon>Archaea</taxon>
        <taxon>Methanobacteriati</taxon>
        <taxon>Methanobacteriota</taxon>
        <taxon>Archaeoglobi</taxon>
        <taxon>Archaeoglobales</taxon>
        <taxon>Archaeoglobaceae</taxon>
        <taxon>Archaeoglobus</taxon>
    </lineage>
</organism>
<dbReference type="Proteomes" id="UP000013307">
    <property type="component" value="Chromosome"/>
</dbReference>
<dbReference type="GO" id="GO:0005524">
    <property type="term" value="F:ATP binding"/>
    <property type="evidence" value="ECO:0007669"/>
    <property type="project" value="UniProtKB-KW"/>
</dbReference>
<dbReference type="SUPFAM" id="SSF55931">
    <property type="entry name" value="Glutamine synthetase/guanido kinase"/>
    <property type="match status" value="1"/>
</dbReference>
<evidence type="ECO:0000256" key="1">
    <source>
        <dbReference type="ARBA" id="ARBA00022598"/>
    </source>
</evidence>
<keyword evidence="3" id="KW-0067">ATP-binding</keyword>
<dbReference type="RefSeq" id="WP_015589818.1">
    <property type="nucleotide sequence ID" value="NC_021169.1"/>
</dbReference>
<dbReference type="GO" id="GO:0006542">
    <property type="term" value="P:glutamine biosynthetic process"/>
    <property type="evidence" value="ECO:0007669"/>
    <property type="project" value="InterPro"/>
</dbReference>
<dbReference type="InterPro" id="IPR014746">
    <property type="entry name" value="Gln_synth/guanido_kin_cat_dom"/>
</dbReference>
<dbReference type="GeneID" id="15391830"/>
<dbReference type="PROSITE" id="PS51987">
    <property type="entry name" value="GS_CATALYTIC"/>
    <property type="match status" value="1"/>
</dbReference>
<keyword evidence="1" id="KW-0436">Ligase</keyword>
<dbReference type="eggNOG" id="arCOG01909">
    <property type="taxonomic scope" value="Archaea"/>
</dbReference>
<dbReference type="Gene3D" id="3.30.590.10">
    <property type="entry name" value="Glutamine synthetase/guanido kinase, catalytic domain"/>
    <property type="match status" value="1"/>
</dbReference>
<evidence type="ECO:0000256" key="5">
    <source>
        <dbReference type="RuleBase" id="RU000384"/>
    </source>
</evidence>
<dbReference type="PANTHER" id="PTHR43785">
    <property type="entry name" value="GAMMA-GLUTAMYLPUTRESCINE SYNTHETASE"/>
    <property type="match status" value="1"/>
</dbReference>
<dbReference type="PANTHER" id="PTHR43785:SF12">
    <property type="entry name" value="TYPE-1 GLUTAMINE SYNTHETASE 2"/>
    <property type="match status" value="1"/>
</dbReference>
<dbReference type="STRING" id="387631.Asulf_00184"/>
<dbReference type="HOGENOM" id="CLU_017290_6_0_2"/>
<dbReference type="Pfam" id="PF16952">
    <property type="entry name" value="Gln-synt_N_2"/>
    <property type="match status" value="1"/>
</dbReference>
<evidence type="ECO:0000256" key="2">
    <source>
        <dbReference type="ARBA" id="ARBA00022741"/>
    </source>
</evidence>
<evidence type="ECO:0000256" key="3">
    <source>
        <dbReference type="ARBA" id="ARBA00022840"/>
    </source>
</evidence>
<dbReference type="InterPro" id="IPR008146">
    <property type="entry name" value="Gln_synth_cat_dom"/>
</dbReference>
<dbReference type="InterPro" id="IPR036651">
    <property type="entry name" value="Gln_synt_N_sf"/>
</dbReference>
<comment type="similarity">
    <text evidence="4 5">Belongs to the glutamine synthetase family.</text>
</comment>
<evidence type="ECO:0000313" key="7">
    <source>
        <dbReference type="EMBL" id="AGK60219.1"/>
    </source>
</evidence>
<dbReference type="Pfam" id="PF00120">
    <property type="entry name" value="Gln-synt_C"/>
    <property type="match status" value="1"/>
</dbReference>
<dbReference type="GO" id="GO:0004356">
    <property type="term" value="F:glutamine synthetase activity"/>
    <property type="evidence" value="ECO:0007669"/>
    <property type="project" value="InterPro"/>
</dbReference>
<dbReference type="AlphaFoldDB" id="N0B9D2"/>
<accession>N0B9D2</accession>
<keyword evidence="2" id="KW-0547">Nucleotide-binding</keyword>
<dbReference type="OrthoDB" id="36124at2157"/>
<keyword evidence="8" id="KW-1185">Reference proteome</keyword>
<proteinExistence type="inferred from homology"/>
<dbReference type="SMART" id="SM01230">
    <property type="entry name" value="Gln-synt_C"/>
    <property type="match status" value="1"/>
</dbReference>
<protein>
    <submittedName>
        <fullName evidence="7">Glutamine synthetase</fullName>
    </submittedName>
</protein>
<gene>
    <name evidence="7" type="ORF">Asulf_00184</name>
</gene>
<dbReference type="Gene3D" id="3.10.20.70">
    <property type="entry name" value="Glutamine synthetase, N-terminal domain"/>
    <property type="match status" value="1"/>
</dbReference>
<evidence type="ECO:0000259" key="6">
    <source>
        <dbReference type="PROSITE" id="PS51987"/>
    </source>
</evidence>
<evidence type="ECO:0000313" key="8">
    <source>
        <dbReference type="Proteomes" id="UP000013307"/>
    </source>
</evidence>
<feature type="domain" description="GS catalytic" evidence="6">
    <location>
        <begin position="112"/>
        <end position="439"/>
    </location>
</feature>
<evidence type="ECO:0000256" key="4">
    <source>
        <dbReference type="PROSITE-ProRule" id="PRU01331"/>
    </source>
</evidence>
<dbReference type="EMBL" id="CP005290">
    <property type="protein sequence ID" value="AGK60219.1"/>
    <property type="molecule type" value="Genomic_DNA"/>
</dbReference>
<dbReference type="SUPFAM" id="SSF54368">
    <property type="entry name" value="Glutamine synthetase, N-terminal domain"/>
    <property type="match status" value="1"/>
</dbReference>
<name>N0B9D2_9EURY</name>